<keyword evidence="9 12" id="KW-0406">Ion transport</keyword>
<organism evidence="14 15">
    <name type="scientific">Marinobacter lutaoensis</name>
    <dbReference type="NCBI Taxonomy" id="135739"/>
    <lineage>
        <taxon>Bacteria</taxon>
        <taxon>Pseudomonadati</taxon>
        <taxon>Pseudomonadota</taxon>
        <taxon>Gammaproteobacteria</taxon>
        <taxon>Pseudomonadales</taxon>
        <taxon>Marinobacteraceae</taxon>
        <taxon>Marinobacter</taxon>
    </lineage>
</organism>
<dbReference type="GO" id="GO:0045259">
    <property type="term" value="C:proton-transporting ATP synthase complex"/>
    <property type="evidence" value="ECO:0007669"/>
    <property type="project" value="UniProtKB-KW"/>
</dbReference>
<dbReference type="AlphaFoldDB" id="A0A1V2DW74"/>
<dbReference type="NCBIfam" id="NF004477">
    <property type="entry name" value="PRK05815.1-1"/>
    <property type="match status" value="1"/>
</dbReference>
<dbReference type="Gene3D" id="1.20.120.220">
    <property type="entry name" value="ATP synthase, F0 complex, subunit A"/>
    <property type="match status" value="1"/>
</dbReference>
<evidence type="ECO:0000256" key="4">
    <source>
        <dbReference type="ARBA" id="ARBA00022475"/>
    </source>
</evidence>
<evidence type="ECO:0000256" key="8">
    <source>
        <dbReference type="ARBA" id="ARBA00022989"/>
    </source>
</evidence>
<dbReference type="RefSeq" id="WP_076723647.1">
    <property type="nucleotide sequence ID" value="NZ_MSCW01000004.1"/>
</dbReference>
<keyword evidence="5 12" id="KW-0138">CF(0)</keyword>
<evidence type="ECO:0000256" key="9">
    <source>
        <dbReference type="ARBA" id="ARBA00023065"/>
    </source>
</evidence>
<dbReference type="GO" id="GO:0042777">
    <property type="term" value="P:proton motive force-driven plasma membrane ATP synthesis"/>
    <property type="evidence" value="ECO:0007669"/>
    <property type="project" value="TreeGrafter"/>
</dbReference>
<dbReference type="InterPro" id="IPR023011">
    <property type="entry name" value="ATP_synth_F0_asu_AS"/>
</dbReference>
<gene>
    <name evidence="12" type="primary">atpB</name>
    <name evidence="14" type="ORF">BTO32_05940</name>
</gene>
<evidence type="ECO:0000313" key="14">
    <source>
        <dbReference type="EMBL" id="ONF44521.1"/>
    </source>
</evidence>
<dbReference type="GO" id="GO:0005886">
    <property type="term" value="C:plasma membrane"/>
    <property type="evidence" value="ECO:0007669"/>
    <property type="project" value="UniProtKB-SubCell"/>
</dbReference>
<dbReference type="STRING" id="135739.BTO32_05940"/>
<comment type="subcellular location">
    <subcellularLocation>
        <location evidence="12 13">Cell membrane</location>
        <topology evidence="12 13">Multi-pass membrane protein</topology>
    </subcellularLocation>
    <subcellularLocation>
        <location evidence="1">Membrane</location>
        <topology evidence="1">Multi-pass membrane protein</topology>
    </subcellularLocation>
</comment>
<dbReference type="OrthoDB" id="9789241at2"/>
<feature type="transmembrane region" description="Helical" evidence="12">
    <location>
        <begin position="60"/>
        <end position="78"/>
    </location>
</feature>
<keyword evidence="10 12" id="KW-0472">Membrane</keyword>
<feature type="transmembrane region" description="Helical" evidence="12">
    <location>
        <begin position="233"/>
        <end position="253"/>
    </location>
</feature>
<comment type="similarity">
    <text evidence="2 12 13">Belongs to the ATPase A chain family.</text>
</comment>
<keyword evidence="8 12" id="KW-1133">Transmembrane helix</keyword>
<dbReference type="PROSITE" id="PS00449">
    <property type="entry name" value="ATPASE_A"/>
    <property type="match status" value="1"/>
</dbReference>
<dbReference type="InterPro" id="IPR000568">
    <property type="entry name" value="ATP_synth_F0_asu"/>
</dbReference>
<keyword evidence="3 12" id="KW-0813">Transport</keyword>
<name>A0A1V2DW74_9GAMM</name>
<evidence type="ECO:0000256" key="10">
    <source>
        <dbReference type="ARBA" id="ARBA00023136"/>
    </source>
</evidence>
<proteinExistence type="inferred from homology"/>
<dbReference type="PANTHER" id="PTHR42823">
    <property type="entry name" value="ATP SYNTHASE SUBUNIT A, CHLOROPLASTIC"/>
    <property type="match status" value="1"/>
</dbReference>
<dbReference type="HAMAP" id="MF_01393">
    <property type="entry name" value="ATP_synth_a_bact"/>
    <property type="match status" value="1"/>
</dbReference>
<evidence type="ECO:0000256" key="1">
    <source>
        <dbReference type="ARBA" id="ARBA00004141"/>
    </source>
</evidence>
<evidence type="ECO:0000256" key="11">
    <source>
        <dbReference type="ARBA" id="ARBA00023310"/>
    </source>
</evidence>
<dbReference type="PANTHER" id="PTHR42823:SF3">
    <property type="entry name" value="ATP SYNTHASE SUBUNIT A, CHLOROPLASTIC"/>
    <property type="match status" value="1"/>
</dbReference>
<dbReference type="EMBL" id="MSCW01000004">
    <property type="protein sequence ID" value="ONF44521.1"/>
    <property type="molecule type" value="Genomic_DNA"/>
</dbReference>
<comment type="caution">
    <text evidence="14">The sequence shown here is derived from an EMBL/GenBank/DDBJ whole genome shotgun (WGS) entry which is preliminary data.</text>
</comment>
<evidence type="ECO:0000256" key="13">
    <source>
        <dbReference type="RuleBase" id="RU000483"/>
    </source>
</evidence>
<protein>
    <recommendedName>
        <fullName evidence="12 13">ATP synthase subunit a</fullName>
    </recommendedName>
    <alternativeName>
        <fullName evidence="12">ATP synthase F0 sector subunit a</fullName>
    </alternativeName>
    <alternativeName>
        <fullName evidence="12">F-ATPase subunit 6</fullName>
    </alternativeName>
</protein>
<evidence type="ECO:0000313" key="15">
    <source>
        <dbReference type="Proteomes" id="UP000189339"/>
    </source>
</evidence>
<dbReference type="Proteomes" id="UP000189339">
    <property type="component" value="Unassembled WGS sequence"/>
</dbReference>
<reference evidence="14 15" key="1">
    <citation type="submission" date="2016-12" db="EMBL/GenBank/DDBJ databases">
        <title>Marinobacter lutaoensis whole genome sequencing.</title>
        <authorList>
            <person name="Verma A."/>
            <person name="Krishnamurthi S."/>
        </authorList>
    </citation>
    <scope>NUCLEOTIDE SEQUENCE [LARGE SCALE GENOMIC DNA]</scope>
    <source>
        <strain evidence="14 15">T5054</strain>
    </source>
</reference>
<dbReference type="FunFam" id="1.20.120.220:FF:000002">
    <property type="entry name" value="ATP synthase subunit a"/>
    <property type="match status" value="1"/>
</dbReference>
<evidence type="ECO:0000256" key="7">
    <source>
        <dbReference type="ARBA" id="ARBA00022781"/>
    </source>
</evidence>
<evidence type="ECO:0000256" key="6">
    <source>
        <dbReference type="ARBA" id="ARBA00022692"/>
    </source>
</evidence>
<keyword evidence="6 12" id="KW-0812">Transmembrane</keyword>
<evidence type="ECO:0000256" key="3">
    <source>
        <dbReference type="ARBA" id="ARBA00022448"/>
    </source>
</evidence>
<evidence type="ECO:0000256" key="12">
    <source>
        <dbReference type="HAMAP-Rule" id="MF_01393"/>
    </source>
</evidence>
<feature type="transmembrane region" description="Helical" evidence="12">
    <location>
        <begin position="114"/>
        <end position="139"/>
    </location>
</feature>
<dbReference type="InterPro" id="IPR035908">
    <property type="entry name" value="F0_ATP_A_sf"/>
</dbReference>
<feature type="transmembrane region" description="Helical" evidence="12">
    <location>
        <begin position="160"/>
        <end position="179"/>
    </location>
</feature>
<dbReference type="GO" id="GO:0046933">
    <property type="term" value="F:proton-transporting ATP synthase activity, rotational mechanism"/>
    <property type="evidence" value="ECO:0007669"/>
    <property type="project" value="UniProtKB-UniRule"/>
</dbReference>
<evidence type="ECO:0000256" key="5">
    <source>
        <dbReference type="ARBA" id="ARBA00022547"/>
    </source>
</evidence>
<dbReference type="CDD" id="cd00310">
    <property type="entry name" value="ATP-synt_Fo_a_6"/>
    <property type="match status" value="1"/>
</dbReference>
<dbReference type="InterPro" id="IPR045082">
    <property type="entry name" value="ATP_syn_F0_a_bact/chloroplast"/>
</dbReference>
<keyword evidence="15" id="KW-1185">Reference proteome</keyword>
<keyword evidence="7 12" id="KW-0375">Hydrogen ion transport</keyword>
<comment type="function">
    <text evidence="12 13">Key component of the proton channel; it plays a direct role in the translocation of protons across the membrane.</text>
</comment>
<evidence type="ECO:0000256" key="2">
    <source>
        <dbReference type="ARBA" id="ARBA00006810"/>
    </source>
</evidence>
<dbReference type="SUPFAM" id="SSF81336">
    <property type="entry name" value="F1F0 ATP synthase subunit A"/>
    <property type="match status" value="1"/>
</dbReference>
<accession>A0A1V2DW74</accession>
<dbReference type="NCBIfam" id="TIGR01131">
    <property type="entry name" value="ATP_synt_6_or_A"/>
    <property type="match status" value="1"/>
</dbReference>
<dbReference type="Pfam" id="PF00119">
    <property type="entry name" value="ATP-synt_A"/>
    <property type="match status" value="1"/>
</dbReference>
<feature type="transmembrane region" description="Helical" evidence="12">
    <location>
        <begin position="259"/>
        <end position="282"/>
    </location>
</feature>
<keyword evidence="11 12" id="KW-0066">ATP synthesis</keyword>
<keyword evidence="4 12" id="KW-1003">Cell membrane</keyword>
<sequence length="290" mass="32226">MAGSASEYIQHHLQNLTFGKLPAGYVRADGTVLEDATWTLAHTGKEASDMGFWALHIDSLGWSVALGVIFLILFRMAAKRATSGQPGALQNFVEVMIEFVDNSVKETFHGKNKVIAPLALTIFCWIFLMNLMDLVPVDFLPQLFHLMGLEYMKVVPTTDVNITLGMSLSVFALIIYYSLKVKGLGGFLGELTLHPFSSDNLFVKILLIPVNLLLEGVSLIAKPISLALRLFGNLYAGELIFILIALLPLWAQWTLSVPWAIFHILVITLQAFIFMMLTIVYLSMAHEDSH</sequence>